<accession>A0A2M8VIL2</accession>
<comment type="caution">
    <text evidence="2">The sequence shown here is derived from an EMBL/GenBank/DDBJ whole genome shotgun (WGS) entry which is preliminary data.</text>
</comment>
<evidence type="ECO:0000256" key="1">
    <source>
        <dbReference type="SAM" id="MobiDB-lite"/>
    </source>
</evidence>
<dbReference type="AlphaFoldDB" id="A0A2M8VIL2"/>
<protein>
    <submittedName>
        <fullName evidence="2">Uncharacterized protein</fullName>
    </submittedName>
</protein>
<dbReference type="OrthoDB" id="9851568at2"/>
<evidence type="ECO:0000313" key="3">
    <source>
        <dbReference type="Proteomes" id="UP000229366"/>
    </source>
</evidence>
<name>A0A2M8VIL2_9BURK</name>
<dbReference type="RefSeq" id="WP_100380199.1">
    <property type="nucleotide sequence ID" value="NZ_CBCSBW010000007.1"/>
</dbReference>
<proteinExistence type="predicted"/>
<gene>
    <name evidence="2" type="ORF">B0G85_1893</name>
</gene>
<keyword evidence="3" id="KW-1185">Reference proteome</keyword>
<organism evidence="2 3">
    <name type="scientific">Polynucleobacter brandtiae</name>
    <dbReference type="NCBI Taxonomy" id="1938816"/>
    <lineage>
        <taxon>Bacteria</taxon>
        <taxon>Pseudomonadati</taxon>
        <taxon>Pseudomonadota</taxon>
        <taxon>Betaproteobacteria</taxon>
        <taxon>Burkholderiales</taxon>
        <taxon>Burkholderiaceae</taxon>
        <taxon>Polynucleobacter</taxon>
    </lineage>
</organism>
<dbReference type="EMBL" id="PGTX01000006">
    <property type="protein sequence ID" value="PJI76689.1"/>
    <property type="molecule type" value="Genomic_DNA"/>
</dbReference>
<feature type="compositionally biased region" description="Basic and acidic residues" evidence="1">
    <location>
        <begin position="74"/>
        <end position="90"/>
    </location>
</feature>
<dbReference type="Proteomes" id="UP000229366">
    <property type="component" value="Unassembled WGS sequence"/>
</dbReference>
<sequence>MDFDSSDNSDAKYAGTIKTQTFKQFQLEQLIKDGTVMPASKLAEAKDLELKRIREFEEAAVDEARHQRTATPAPEDKIANLPLTRERDEE</sequence>
<evidence type="ECO:0000313" key="2">
    <source>
        <dbReference type="EMBL" id="PJI76689.1"/>
    </source>
</evidence>
<feature type="region of interest" description="Disordered" evidence="1">
    <location>
        <begin position="61"/>
        <end position="90"/>
    </location>
</feature>
<reference evidence="2 3" key="1">
    <citation type="submission" date="2017-11" db="EMBL/GenBank/DDBJ databases">
        <title>Genomic Encyclopedia of Type Strains, Phase III (KMG-III): the genomes of soil and plant-associated and newly described type strains.</title>
        <authorList>
            <person name="Whitman W."/>
        </authorList>
    </citation>
    <scope>NUCLEOTIDE SEQUENCE [LARGE SCALE GENOMIC DNA]</scope>
    <source>
        <strain evidence="2 3">UB-Domo-W1</strain>
    </source>
</reference>